<dbReference type="Pfam" id="PF00226">
    <property type="entry name" value="DnaJ"/>
    <property type="match status" value="1"/>
</dbReference>
<dbReference type="PRINTS" id="PR00625">
    <property type="entry name" value="JDOMAIN"/>
</dbReference>
<gene>
    <name evidence="3" type="ORF">C6569_20005</name>
</gene>
<dbReference type="EMBL" id="CP027668">
    <property type="protein sequence ID" value="AVO47146.1"/>
    <property type="molecule type" value="Genomic_DNA"/>
</dbReference>
<protein>
    <submittedName>
        <fullName evidence="3">Molecular chaperone DnaJ</fullName>
    </submittedName>
</protein>
<dbReference type="PROSITE" id="PS50076">
    <property type="entry name" value="DNAJ_2"/>
    <property type="match status" value="1"/>
</dbReference>
<dbReference type="OrthoDB" id="9786294at2"/>
<feature type="region of interest" description="Disordered" evidence="1">
    <location>
        <begin position="98"/>
        <end position="125"/>
    </location>
</feature>
<reference evidence="3 4" key="1">
    <citation type="submission" date="2018-03" db="EMBL/GenBank/DDBJ databases">
        <title>Genome sequencing of Phreatobacter sp.</title>
        <authorList>
            <person name="Kim S.-J."/>
            <person name="Heo J."/>
            <person name="Kwon S.-W."/>
        </authorList>
    </citation>
    <scope>NUCLEOTIDE SEQUENCE [LARGE SCALE GENOMIC DNA]</scope>
    <source>
        <strain evidence="3 4">S-12</strain>
    </source>
</reference>
<evidence type="ECO:0000313" key="3">
    <source>
        <dbReference type="EMBL" id="AVO47146.1"/>
    </source>
</evidence>
<dbReference type="InterPro" id="IPR001623">
    <property type="entry name" value="DnaJ_domain"/>
</dbReference>
<keyword evidence="4" id="KW-1185">Reference proteome</keyword>
<feature type="domain" description="J" evidence="2">
    <location>
        <begin position="152"/>
        <end position="209"/>
    </location>
</feature>
<dbReference type="CDD" id="cd06257">
    <property type="entry name" value="DnaJ"/>
    <property type="match status" value="1"/>
</dbReference>
<dbReference type="RefSeq" id="WP_106750516.1">
    <property type="nucleotide sequence ID" value="NZ_CP027668.1"/>
</dbReference>
<evidence type="ECO:0000259" key="2">
    <source>
        <dbReference type="PROSITE" id="PS50076"/>
    </source>
</evidence>
<accession>A0A2S0NGI2</accession>
<dbReference type="Proteomes" id="UP000237889">
    <property type="component" value="Chromosome"/>
</dbReference>
<dbReference type="Gene3D" id="1.10.287.110">
    <property type="entry name" value="DnaJ domain"/>
    <property type="match status" value="1"/>
</dbReference>
<dbReference type="SMART" id="SM00271">
    <property type="entry name" value="DnaJ"/>
    <property type="match status" value="1"/>
</dbReference>
<feature type="compositionally biased region" description="Basic and acidic residues" evidence="1">
    <location>
        <begin position="105"/>
        <end position="120"/>
    </location>
</feature>
<dbReference type="KEGG" id="phr:C6569_20005"/>
<evidence type="ECO:0000313" key="4">
    <source>
        <dbReference type="Proteomes" id="UP000237889"/>
    </source>
</evidence>
<evidence type="ECO:0000256" key="1">
    <source>
        <dbReference type="SAM" id="MobiDB-lite"/>
    </source>
</evidence>
<organism evidence="3 4">
    <name type="scientific">Phreatobacter cathodiphilus</name>
    <dbReference type="NCBI Taxonomy" id="1868589"/>
    <lineage>
        <taxon>Bacteria</taxon>
        <taxon>Pseudomonadati</taxon>
        <taxon>Pseudomonadota</taxon>
        <taxon>Alphaproteobacteria</taxon>
        <taxon>Hyphomicrobiales</taxon>
        <taxon>Phreatobacteraceae</taxon>
        <taxon>Phreatobacter</taxon>
    </lineage>
</organism>
<dbReference type="InterPro" id="IPR036869">
    <property type="entry name" value="J_dom_sf"/>
</dbReference>
<dbReference type="SUPFAM" id="SSF46565">
    <property type="entry name" value="Chaperone J-domain"/>
    <property type="match status" value="1"/>
</dbReference>
<name>A0A2S0NGI2_9HYPH</name>
<dbReference type="AlphaFoldDB" id="A0A2S0NGI2"/>
<sequence>MKIDSPYFDRIRVKPEDDRRARARPGARVCGFNGCPCEATHRAPLGRDREGEFVWFCLDHVKEYNASYNYFAGMNDAAVAAYQKDALTGHRPTWSMGVNSWTKSGRREDPKPHFDPRKAADPFGMFDGADWRQASERPAEPEGRMIRNAERKALDALNLDIHATAAEIKARFKELAKRMHPDANGGDRSREDKLREIIQAYNYLKSVGFC</sequence>
<proteinExistence type="predicted"/>